<name>A0A9N8ZWE5_9GLOM</name>
<evidence type="ECO:0000313" key="1">
    <source>
        <dbReference type="EMBL" id="CAG8508996.1"/>
    </source>
</evidence>
<dbReference type="EMBL" id="CAJVPZ010002258">
    <property type="protein sequence ID" value="CAG8508996.1"/>
    <property type="molecule type" value="Genomic_DNA"/>
</dbReference>
<accession>A0A9N8ZWE5</accession>
<proteinExistence type="predicted"/>
<organism evidence="1 2">
    <name type="scientific">Racocetra fulgida</name>
    <dbReference type="NCBI Taxonomy" id="60492"/>
    <lineage>
        <taxon>Eukaryota</taxon>
        <taxon>Fungi</taxon>
        <taxon>Fungi incertae sedis</taxon>
        <taxon>Mucoromycota</taxon>
        <taxon>Glomeromycotina</taxon>
        <taxon>Glomeromycetes</taxon>
        <taxon>Diversisporales</taxon>
        <taxon>Gigasporaceae</taxon>
        <taxon>Racocetra</taxon>
    </lineage>
</organism>
<protein>
    <submittedName>
        <fullName evidence="1">1475_t:CDS:1</fullName>
    </submittedName>
</protein>
<dbReference type="Proteomes" id="UP000789396">
    <property type="component" value="Unassembled WGS sequence"/>
</dbReference>
<sequence length="107" mass="12682">MPEIDDYFREVDVNKWSYDGCLKFLTTEKCINNLLQKNETHFLRNLFPPANVEVDEEINGYLDNIISIFKDEEKSKEVEQKQKLVNLGIKTFKECQITFIFDTVQKL</sequence>
<keyword evidence="2" id="KW-1185">Reference proteome</keyword>
<dbReference type="OrthoDB" id="2365387at2759"/>
<gene>
    <name evidence="1" type="ORF">RFULGI_LOCUS2804</name>
</gene>
<reference evidence="1" key="1">
    <citation type="submission" date="2021-06" db="EMBL/GenBank/DDBJ databases">
        <authorList>
            <person name="Kallberg Y."/>
            <person name="Tangrot J."/>
            <person name="Rosling A."/>
        </authorList>
    </citation>
    <scope>NUCLEOTIDE SEQUENCE</scope>
    <source>
        <strain evidence="1">IN212</strain>
    </source>
</reference>
<evidence type="ECO:0000313" key="2">
    <source>
        <dbReference type="Proteomes" id="UP000789396"/>
    </source>
</evidence>
<comment type="caution">
    <text evidence="1">The sequence shown here is derived from an EMBL/GenBank/DDBJ whole genome shotgun (WGS) entry which is preliminary data.</text>
</comment>
<dbReference type="AlphaFoldDB" id="A0A9N8ZWE5"/>